<sequence>MSSDLFAAFGEPPAAPSTSAPAADDDDDFGDFEDASAAVVTDMTKASSMGSTTTHVAPSAPKALPFSPKPDAGRSEPERVIGRHPFADHMDFLFSGGDDEYDAGADDLEDLSRNPEAAMAYSKRMIAEQEAQAKKKPLPFSKPQSPAKNPPKAPNKLQKKSGYVPTRDPNVLFDADNVSEHDTDDDDFGDFEAAPSTSRPNTTSATPIAKTTHGKLQKKNGPPGQKTPKATMAPRMPQIDLLGLGDEVSVPEILSPRSERANNILGHAKADSMTRPKGSSLVPKRDDDAWDDFDATEPVTAPALVPAHSGTRPAPSPSPTISTSSDFKSTDQNEVPPTNVPPPIILLSAFTSIFSSAQEALFAPLSKLDLSSRAQLLSHPATHQFLTSYLKSAIVLAHIIAGRKLRWKRDQILAQSMRIGPSAAGGKGGMKLTSIDKSEVGKEDREVLDVVQKWKGQVGKLRTAVTTASGTPQTGKDKLPSVPEIAETMPVKTLKATEGGFVAPHACALCGLKREERVVKVDSDVNDSFGEWWIDNMSMHVTCRDWWHEYRNKLKGR</sequence>
<feature type="compositionally biased region" description="Basic and acidic residues" evidence="1">
    <location>
        <begin position="71"/>
        <end position="84"/>
    </location>
</feature>
<feature type="compositionally biased region" description="Polar residues" evidence="1">
    <location>
        <begin position="195"/>
        <end position="206"/>
    </location>
</feature>
<evidence type="ECO:0008006" key="6">
    <source>
        <dbReference type="Google" id="ProtNLM"/>
    </source>
</evidence>
<keyword evidence="5" id="KW-1185">Reference proteome</keyword>
<evidence type="ECO:0000313" key="2">
    <source>
        <dbReference type="EMBL" id="PIB00584.1"/>
    </source>
</evidence>
<feature type="region of interest" description="Disordered" evidence="1">
    <location>
        <begin position="1"/>
        <end position="84"/>
    </location>
</feature>
<feature type="compositionally biased region" description="Acidic residues" evidence="1">
    <location>
        <begin position="97"/>
        <end position="109"/>
    </location>
</feature>
<dbReference type="PANTHER" id="PTHR42084">
    <property type="entry name" value="YALI0E26631P"/>
    <property type="match status" value="1"/>
</dbReference>
<dbReference type="EMBL" id="LKMD01000100">
    <property type="protein sequence ID" value="PIB00584.1"/>
    <property type="molecule type" value="Genomic_DNA"/>
</dbReference>
<reference evidence="2 4" key="1">
    <citation type="submission" date="2015-10" db="EMBL/GenBank/DDBJ databases">
        <title>The cercosporin biosynthetic gene cluster was horizontally transferred to several fungal lineages and shown to be expanded in Cercospora beticola based on microsynteny with recipient genomes.</title>
        <authorList>
            <person name="De Jonge R."/>
            <person name="Ebert M.K."/>
            <person name="Suttle J.C."/>
            <person name="Jurick Ii W.M."/>
            <person name="Secor G.A."/>
            <person name="Thomma B.P."/>
            <person name="Van De Peer Y."/>
            <person name="Bolton M.D."/>
        </authorList>
    </citation>
    <scope>NUCLEOTIDE SEQUENCE [LARGE SCALE GENOMIC DNA]</scope>
    <source>
        <strain evidence="2 4">09-40</strain>
    </source>
</reference>
<feature type="region of interest" description="Disordered" evidence="1">
    <location>
        <begin position="96"/>
        <end position="234"/>
    </location>
</feature>
<feature type="compositionally biased region" description="Acidic residues" evidence="1">
    <location>
        <begin position="23"/>
        <end position="34"/>
    </location>
</feature>
<feature type="compositionally biased region" description="Polar residues" evidence="1">
    <location>
        <begin position="44"/>
        <end position="56"/>
    </location>
</feature>
<dbReference type="OrthoDB" id="5420391at2759"/>
<dbReference type="AlphaFoldDB" id="A0A2G5I7V0"/>
<evidence type="ECO:0000256" key="1">
    <source>
        <dbReference type="SAM" id="MobiDB-lite"/>
    </source>
</evidence>
<dbReference type="Proteomes" id="UP000230605">
    <property type="component" value="Chromosome 1"/>
</dbReference>
<dbReference type="Proteomes" id="UP001302367">
    <property type="component" value="Chromosome 1"/>
</dbReference>
<proteinExistence type="predicted"/>
<feature type="compositionally biased region" description="Low complexity" evidence="1">
    <location>
        <begin position="10"/>
        <end position="22"/>
    </location>
</feature>
<feature type="compositionally biased region" description="Polar residues" evidence="1">
    <location>
        <begin position="326"/>
        <end position="336"/>
    </location>
</feature>
<organism evidence="2 4">
    <name type="scientific">Cercospora beticola</name>
    <name type="common">Sugarbeet leaf spot fungus</name>
    <dbReference type="NCBI Taxonomy" id="122368"/>
    <lineage>
        <taxon>Eukaryota</taxon>
        <taxon>Fungi</taxon>
        <taxon>Dikarya</taxon>
        <taxon>Ascomycota</taxon>
        <taxon>Pezizomycotina</taxon>
        <taxon>Dothideomycetes</taxon>
        <taxon>Dothideomycetidae</taxon>
        <taxon>Mycosphaerellales</taxon>
        <taxon>Mycosphaerellaceae</taxon>
        <taxon>Cercospora</taxon>
    </lineage>
</organism>
<accession>A0A2G5I7V0</accession>
<evidence type="ECO:0000313" key="5">
    <source>
        <dbReference type="Proteomes" id="UP001302367"/>
    </source>
</evidence>
<dbReference type="PANTHER" id="PTHR42084:SF1">
    <property type="entry name" value="SERINE_THREONINE-PROTEIN KINASE PPK6"/>
    <property type="match status" value="1"/>
</dbReference>
<protein>
    <recommendedName>
        <fullName evidence="6">Serine/threonine-protein kinase ppk6</fullName>
    </recommendedName>
</protein>
<dbReference type="EMBL" id="CP134184">
    <property type="protein sequence ID" value="WPA97152.1"/>
    <property type="molecule type" value="Genomic_DNA"/>
</dbReference>
<name>A0A2G5I7V0_CERBT</name>
<evidence type="ECO:0000313" key="4">
    <source>
        <dbReference type="Proteomes" id="UP000230605"/>
    </source>
</evidence>
<gene>
    <name evidence="2" type="ORF">CB0940_01706</name>
    <name evidence="3" type="ORF">RHO25_001761</name>
</gene>
<evidence type="ECO:0000313" key="3">
    <source>
        <dbReference type="EMBL" id="WPA97152.1"/>
    </source>
</evidence>
<reference evidence="3 5" key="2">
    <citation type="submission" date="2023-09" db="EMBL/GenBank/DDBJ databases">
        <title>Complete-Gapless Cercospora beticola genome.</title>
        <authorList>
            <person name="Wyatt N.A."/>
            <person name="Spanner R.E."/>
            <person name="Bolton M.D."/>
        </authorList>
    </citation>
    <scope>NUCLEOTIDE SEQUENCE [LARGE SCALE GENOMIC DNA]</scope>
    <source>
        <strain evidence="3">Cb09-40</strain>
    </source>
</reference>
<feature type="region of interest" description="Disordered" evidence="1">
    <location>
        <begin position="267"/>
        <end position="339"/>
    </location>
</feature>